<feature type="domain" description="DHHA1" evidence="2">
    <location>
        <begin position="247"/>
        <end position="318"/>
    </location>
</feature>
<accession>A0A1A9QE30</accession>
<evidence type="ECO:0000313" key="3">
    <source>
        <dbReference type="EMBL" id="OAL10737.1"/>
    </source>
</evidence>
<dbReference type="Gene3D" id="3.90.1640.10">
    <property type="entry name" value="inorganic pyrophosphatase (n-terminal core)"/>
    <property type="match status" value="1"/>
</dbReference>
<sequence length="348" mass="40499">MLKNFVSKFLVKLNEYENIAIFVHIDPDFDAYASAFGLRKWLQDNFPNKNVRLMIPQGILREEEKFLFDYDKPLPSEKELKTALGILLDTPNTERVLTQQHIHCKELVIIDHHPKIKGFAQLEFIDPTYPAVSQILAEIFFYLEPDYVFNSELAQYLYAGIITDTNNFMSLAVLPSTYQALSKLVSKGLNRSAIHNFIFVKNYKFKLFISDVVRRAKLTNNGLVFAVVDKKLINKYFIKDFPHTVPFLENILNVEVWTTLTYDLNSRLWRASIRSKEIIINHIAKLYGGGGHKNAAATQFKRKSTYYKLLVTLDEYLVNAGYGGVTRTDFKFCLKFAFFKFFRFYKKL</sequence>
<comment type="caution">
    <text evidence="3">The sequence shown here is derived from an EMBL/GenBank/DDBJ whole genome shotgun (WGS) entry which is preliminary data.</text>
</comment>
<name>A0A1A9QE30_9MOLU</name>
<dbReference type="Gene3D" id="3.10.310.30">
    <property type="match status" value="1"/>
</dbReference>
<evidence type="ECO:0000259" key="1">
    <source>
        <dbReference type="Pfam" id="PF01368"/>
    </source>
</evidence>
<dbReference type="RefSeq" id="WP_187149974.1">
    <property type="nucleotide sequence ID" value="NZ_LWUJ01000010.1"/>
</dbReference>
<dbReference type="EMBL" id="LWUJ01000010">
    <property type="protein sequence ID" value="OAL10737.1"/>
    <property type="molecule type" value="Genomic_DNA"/>
</dbReference>
<dbReference type="PANTHER" id="PTHR47618:SF1">
    <property type="entry name" value="BIFUNCTIONAL OLIGORIBONUCLEASE AND PAP PHOSPHATASE NRNA"/>
    <property type="match status" value="1"/>
</dbReference>
<dbReference type="GO" id="GO:0003676">
    <property type="term" value="F:nucleic acid binding"/>
    <property type="evidence" value="ECO:0007669"/>
    <property type="project" value="InterPro"/>
</dbReference>
<reference evidence="4" key="1">
    <citation type="submission" date="2016-04" db="EMBL/GenBank/DDBJ databases">
        <authorList>
            <person name="Quiroz-Castaneda R.E."/>
            <person name="Martinez-Ocampo F."/>
        </authorList>
    </citation>
    <scope>NUCLEOTIDE SEQUENCE [LARGE SCALE GENOMIC DNA]</scope>
    <source>
        <strain evidence="4">INIFAP01</strain>
    </source>
</reference>
<keyword evidence="4" id="KW-1185">Reference proteome</keyword>
<organism evidence="3 4">
    <name type="scientific">Candidatus Mycoplasma haematobovis</name>
    <dbReference type="NCBI Taxonomy" id="432608"/>
    <lineage>
        <taxon>Bacteria</taxon>
        <taxon>Bacillati</taxon>
        <taxon>Mycoplasmatota</taxon>
        <taxon>Mollicutes</taxon>
        <taxon>Mycoplasmataceae</taxon>
        <taxon>Mycoplasma</taxon>
    </lineage>
</organism>
<evidence type="ECO:0000313" key="4">
    <source>
        <dbReference type="Proteomes" id="UP000077623"/>
    </source>
</evidence>
<dbReference type="SUPFAM" id="SSF64182">
    <property type="entry name" value="DHH phosphoesterases"/>
    <property type="match status" value="1"/>
</dbReference>
<dbReference type="AlphaFoldDB" id="A0A1A9QE30"/>
<dbReference type="InterPro" id="IPR051319">
    <property type="entry name" value="Oligoribo/pAp-PDE_c-di-AMP_PDE"/>
</dbReference>
<dbReference type="Pfam" id="PF01368">
    <property type="entry name" value="DHH"/>
    <property type="match status" value="1"/>
</dbReference>
<dbReference type="Pfam" id="PF02272">
    <property type="entry name" value="DHHA1"/>
    <property type="match status" value="1"/>
</dbReference>
<proteinExistence type="predicted"/>
<protein>
    <submittedName>
        <fullName evidence="3">Phosphoesterase</fullName>
    </submittedName>
</protein>
<evidence type="ECO:0000259" key="2">
    <source>
        <dbReference type="Pfam" id="PF02272"/>
    </source>
</evidence>
<dbReference type="InterPro" id="IPR003156">
    <property type="entry name" value="DHHA1_dom"/>
</dbReference>
<dbReference type="STRING" id="432608.A6V39_01600"/>
<dbReference type="InterPro" id="IPR001667">
    <property type="entry name" value="DDH_dom"/>
</dbReference>
<gene>
    <name evidence="3" type="ORF">A6V39_01600</name>
</gene>
<feature type="domain" description="DDH" evidence="1">
    <location>
        <begin position="18"/>
        <end position="161"/>
    </location>
</feature>
<dbReference type="InterPro" id="IPR038763">
    <property type="entry name" value="DHH_sf"/>
</dbReference>
<dbReference type="Proteomes" id="UP000077623">
    <property type="component" value="Unassembled WGS sequence"/>
</dbReference>
<dbReference type="PANTHER" id="PTHR47618">
    <property type="entry name" value="BIFUNCTIONAL OLIGORIBONUCLEASE AND PAP PHOSPHATASE NRNA"/>
    <property type="match status" value="1"/>
</dbReference>